<organism evidence="10 11">
    <name type="scientific">Litorivivens lipolytica</name>
    <dbReference type="NCBI Taxonomy" id="1524264"/>
    <lineage>
        <taxon>Bacteria</taxon>
        <taxon>Pseudomonadati</taxon>
        <taxon>Pseudomonadota</taxon>
        <taxon>Gammaproteobacteria</taxon>
        <taxon>Litorivivens</taxon>
    </lineage>
</organism>
<evidence type="ECO:0000256" key="1">
    <source>
        <dbReference type="ARBA" id="ARBA00000142"/>
    </source>
</evidence>
<keyword evidence="3 9" id="KW-0489">Methyltransferase</keyword>
<comment type="catalytic activity">
    <reaction evidence="1 9">
        <text>guanosine(46) in tRNA + S-adenosyl-L-methionine = N(7)-methylguanosine(46) in tRNA + S-adenosyl-L-homocysteine</text>
        <dbReference type="Rhea" id="RHEA:42708"/>
        <dbReference type="Rhea" id="RHEA-COMP:10188"/>
        <dbReference type="Rhea" id="RHEA-COMP:10189"/>
        <dbReference type="ChEBI" id="CHEBI:57856"/>
        <dbReference type="ChEBI" id="CHEBI:59789"/>
        <dbReference type="ChEBI" id="CHEBI:74269"/>
        <dbReference type="ChEBI" id="CHEBI:74480"/>
        <dbReference type="EC" id="2.1.1.33"/>
    </reaction>
</comment>
<dbReference type="SUPFAM" id="SSF53335">
    <property type="entry name" value="S-adenosyl-L-methionine-dependent methyltransferases"/>
    <property type="match status" value="1"/>
</dbReference>
<feature type="binding site" evidence="9">
    <location>
        <position position="119"/>
    </location>
    <ligand>
        <name>S-adenosyl-L-methionine</name>
        <dbReference type="ChEBI" id="CHEBI:59789"/>
    </ligand>
</feature>
<dbReference type="HAMAP" id="MF_01057">
    <property type="entry name" value="tRNA_methyltr_TrmB"/>
    <property type="match status" value="1"/>
</dbReference>
<evidence type="ECO:0000313" key="11">
    <source>
        <dbReference type="Proteomes" id="UP000537130"/>
    </source>
</evidence>
<reference evidence="10 11" key="1">
    <citation type="submission" date="2020-08" db="EMBL/GenBank/DDBJ databases">
        <title>Genomic Encyclopedia of Type Strains, Phase III (KMG-III): the genomes of soil and plant-associated and newly described type strains.</title>
        <authorList>
            <person name="Whitman W."/>
        </authorList>
    </citation>
    <scope>NUCLEOTIDE SEQUENCE [LARGE SCALE GENOMIC DNA]</scope>
    <source>
        <strain evidence="10 11">CECT 8654</strain>
    </source>
</reference>
<evidence type="ECO:0000256" key="6">
    <source>
        <dbReference type="ARBA" id="ARBA00022694"/>
    </source>
</evidence>
<accession>A0A7W4W7E1</accession>
<protein>
    <recommendedName>
        <fullName evidence="9">tRNA (guanine-N(7)-)-methyltransferase</fullName>
        <ecNumber evidence="9">2.1.1.33</ecNumber>
    </recommendedName>
    <alternativeName>
        <fullName evidence="9">tRNA (guanine(46)-N(7))-methyltransferase</fullName>
    </alternativeName>
    <alternativeName>
        <fullName evidence="9">tRNA(m7G46)-methyltransferase</fullName>
    </alternativeName>
</protein>
<dbReference type="PROSITE" id="PS51625">
    <property type="entry name" value="SAM_MT_TRMB"/>
    <property type="match status" value="1"/>
</dbReference>
<evidence type="ECO:0000256" key="9">
    <source>
        <dbReference type="HAMAP-Rule" id="MF_01057"/>
    </source>
</evidence>
<dbReference type="CDD" id="cd02440">
    <property type="entry name" value="AdoMet_MTases"/>
    <property type="match status" value="1"/>
</dbReference>
<gene>
    <name evidence="9" type="primary">trmB</name>
    <name evidence="10" type="ORF">FHR99_003106</name>
</gene>
<name>A0A7W4W7E1_9GAMM</name>
<feature type="binding site" evidence="9">
    <location>
        <position position="142"/>
    </location>
    <ligand>
        <name>S-adenosyl-L-methionine</name>
        <dbReference type="ChEBI" id="CHEBI:59789"/>
    </ligand>
</feature>
<dbReference type="EC" id="2.1.1.33" evidence="9"/>
<feature type="binding site" evidence="9">
    <location>
        <position position="92"/>
    </location>
    <ligand>
        <name>S-adenosyl-L-methionine</name>
        <dbReference type="ChEBI" id="CHEBI:59789"/>
    </ligand>
</feature>
<comment type="caution">
    <text evidence="10">The sequence shown here is derived from an EMBL/GenBank/DDBJ whole genome shotgun (WGS) entry which is preliminary data.</text>
</comment>
<keyword evidence="6 9" id="KW-0819">tRNA processing</keyword>
<dbReference type="PANTHER" id="PTHR23417">
    <property type="entry name" value="3-DEOXY-D-MANNO-OCTULOSONIC-ACID TRANSFERASE/TRNA GUANINE-N 7 - -METHYLTRANSFERASE"/>
    <property type="match status" value="1"/>
</dbReference>
<dbReference type="AlphaFoldDB" id="A0A7W4W7E1"/>
<dbReference type="GO" id="GO:0008176">
    <property type="term" value="F:tRNA (guanine(46)-N7)-methyltransferase activity"/>
    <property type="evidence" value="ECO:0007669"/>
    <property type="project" value="UniProtKB-UniRule"/>
</dbReference>
<evidence type="ECO:0000256" key="7">
    <source>
        <dbReference type="ARBA" id="ARBA00060552"/>
    </source>
</evidence>
<evidence type="ECO:0000256" key="4">
    <source>
        <dbReference type="ARBA" id="ARBA00022679"/>
    </source>
</evidence>
<dbReference type="InterPro" id="IPR003358">
    <property type="entry name" value="tRNA_(Gua-N-7)_MeTrfase_Trmb"/>
</dbReference>
<dbReference type="InterPro" id="IPR029063">
    <property type="entry name" value="SAM-dependent_MTases_sf"/>
</dbReference>
<dbReference type="Proteomes" id="UP000537130">
    <property type="component" value="Unassembled WGS sequence"/>
</dbReference>
<evidence type="ECO:0000256" key="2">
    <source>
        <dbReference type="ARBA" id="ARBA00003015"/>
    </source>
</evidence>
<feature type="binding site" evidence="9">
    <location>
        <position position="67"/>
    </location>
    <ligand>
        <name>S-adenosyl-L-methionine</name>
        <dbReference type="ChEBI" id="CHEBI:59789"/>
    </ligand>
</feature>
<evidence type="ECO:0000256" key="8">
    <source>
        <dbReference type="ARBA" id="ARBA00060767"/>
    </source>
</evidence>
<comment type="similarity">
    <text evidence="8 9">Belongs to the class I-like SAM-binding methyltransferase superfamily. TrmB family.</text>
</comment>
<dbReference type="PANTHER" id="PTHR23417:SF14">
    <property type="entry name" value="PENTACOTRIPEPTIDE-REPEAT REGION OF PRORP DOMAIN-CONTAINING PROTEIN"/>
    <property type="match status" value="1"/>
</dbReference>
<comment type="pathway">
    <text evidence="7 9">tRNA modification; N(7)-methylguanine-tRNA biosynthesis.</text>
</comment>
<dbReference type="EMBL" id="JACHWY010000003">
    <property type="protein sequence ID" value="MBB3048832.1"/>
    <property type="molecule type" value="Genomic_DNA"/>
</dbReference>
<dbReference type="UniPathway" id="UPA00989"/>
<dbReference type="Pfam" id="PF02390">
    <property type="entry name" value="Methyltransf_4"/>
    <property type="match status" value="1"/>
</dbReference>
<evidence type="ECO:0000313" key="10">
    <source>
        <dbReference type="EMBL" id="MBB3048832.1"/>
    </source>
</evidence>
<keyword evidence="11" id="KW-1185">Reference proteome</keyword>
<feature type="binding site" evidence="9">
    <location>
        <position position="146"/>
    </location>
    <ligand>
        <name>substrate</name>
    </ligand>
</feature>
<dbReference type="GO" id="GO:0043527">
    <property type="term" value="C:tRNA methyltransferase complex"/>
    <property type="evidence" value="ECO:0007669"/>
    <property type="project" value="TreeGrafter"/>
</dbReference>
<comment type="function">
    <text evidence="2 9">Catalyzes the formation of N(7)-methylguanine at position 46 (m7G46) in tRNA.</text>
</comment>
<keyword evidence="5 9" id="KW-0949">S-adenosyl-L-methionine</keyword>
<comment type="caution">
    <text evidence="9">Lacks conserved residue(s) required for the propagation of feature annotation.</text>
</comment>
<proteinExistence type="inferred from homology"/>
<keyword evidence="4 9" id="KW-0808">Transferase</keyword>
<sequence>MTDDFTNDNELSRPLRRIRSFVLRTGRMTKGQELAFEHYWPQAGLQLADGMISPETVFGRSAPLVFEIGFGMGQSLLEMAERESDKDFIGVEVHKPGVGRLLMGMGEAELSNVRAYCDDAVEVLEQCIPDGALSRVQVYFPDPWHKKKHHKRRLIQPGFVALLRRKLKAGGVLHLATDWENYAEHMLEVMEAAPGYRNQAGQGQFSPRPEWRPLTKFEQRGQRLGHGVWDLLYQTV</sequence>
<evidence type="ECO:0000256" key="3">
    <source>
        <dbReference type="ARBA" id="ARBA00022603"/>
    </source>
</evidence>
<dbReference type="Gene3D" id="3.40.50.150">
    <property type="entry name" value="Vaccinia Virus protein VP39"/>
    <property type="match status" value="1"/>
</dbReference>
<feature type="binding site" evidence="9">
    <location>
        <begin position="215"/>
        <end position="218"/>
    </location>
    <ligand>
        <name>substrate</name>
    </ligand>
</feature>
<evidence type="ECO:0000256" key="5">
    <source>
        <dbReference type="ARBA" id="ARBA00022691"/>
    </source>
</evidence>
<dbReference type="FunFam" id="3.40.50.150:FF:000035">
    <property type="entry name" value="tRNA (guanine-N(7)-)-methyltransferase"/>
    <property type="match status" value="1"/>
</dbReference>
<dbReference type="NCBIfam" id="TIGR00091">
    <property type="entry name" value="tRNA (guanosine(46)-N7)-methyltransferase TrmB"/>
    <property type="match status" value="1"/>
</dbReference>
<feature type="binding site" evidence="9">
    <location>
        <position position="178"/>
    </location>
    <ligand>
        <name>substrate</name>
    </ligand>
</feature>
<dbReference type="InterPro" id="IPR055361">
    <property type="entry name" value="tRNA_methyltr_TrmB_bact"/>
</dbReference>